<name>A0A1F6N289_9BACT</name>
<evidence type="ECO:0000313" key="8">
    <source>
        <dbReference type="EMBL" id="OGH77991.1"/>
    </source>
</evidence>
<organism evidence="8 9">
    <name type="scientific">Candidatus Magasanikbacteria bacterium RIFCSPLOWO2_01_FULL_40_15</name>
    <dbReference type="NCBI Taxonomy" id="1798686"/>
    <lineage>
        <taxon>Bacteria</taxon>
        <taxon>Candidatus Magasanikiibacteriota</taxon>
    </lineage>
</organism>
<comment type="function">
    <text evidence="4">Binds to the 23S rRNA.</text>
</comment>
<evidence type="ECO:0000259" key="7">
    <source>
        <dbReference type="Pfam" id="PF00828"/>
    </source>
</evidence>
<comment type="subunit">
    <text evidence="4">Part of the 50S ribosomal subunit.</text>
</comment>
<proteinExistence type="inferred from homology"/>
<dbReference type="GO" id="GO:0003735">
    <property type="term" value="F:structural constituent of ribosome"/>
    <property type="evidence" value="ECO:0007669"/>
    <property type="project" value="InterPro"/>
</dbReference>
<evidence type="ECO:0000256" key="3">
    <source>
        <dbReference type="ARBA" id="ARBA00023274"/>
    </source>
</evidence>
<sequence>MPLAPHTLSSQRTKSAKRVGRGNASQKGTTAGRGTKGQKSRSGGRGGLKLKGLRKNIMKIPKLRGFKSFKPQAQTVTLARIEAMVKADQFVTPKWLVAAHIVSSAVLPVKIVATGKITKPVIIKDCLVSKGALAAIEKAGGKIVS</sequence>
<evidence type="ECO:0000313" key="9">
    <source>
        <dbReference type="Proteomes" id="UP000177040"/>
    </source>
</evidence>
<evidence type="ECO:0000256" key="4">
    <source>
        <dbReference type="HAMAP-Rule" id="MF_01341"/>
    </source>
</evidence>
<dbReference type="Proteomes" id="UP000177040">
    <property type="component" value="Unassembled WGS sequence"/>
</dbReference>
<dbReference type="GO" id="GO:0015934">
    <property type="term" value="C:large ribosomal subunit"/>
    <property type="evidence" value="ECO:0007669"/>
    <property type="project" value="InterPro"/>
</dbReference>
<dbReference type="PANTHER" id="PTHR12934:SF11">
    <property type="entry name" value="LARGE RIBOSOMAL SUBUNIT PROTEIN UL15M"/>
    <property type="match status" value="1"/>
</dbReference>
<protein>
    <recommendedName>
        <fullName evidence="4">Large ribosomal subunit protein uL15</fullName>
    </recommendedName>
</protein>
<keyword evidence="4" id="KW-0699">rRNA-binding</keyword>
<keyword evidence="2 4" id="KW-0689">Ribosomal protein</keyword>
<accession>A0A1F6N289</accession>
<evidence type="ECO:0000256" key="1">
    <source>
        <dbReference type="ARBA" id="ARBA00007320"/>
    </source>
</evidence>
<dbReference type="Gene3D" id="3.100.10.10">
    <property type="match status" value="1"/>
</dbReference>
<dbReference type="InterPro" id="IPR021131">
    <property type="entry name" value="Ribosomal_uL15/eL18"/>
</dbReference>
<dbReference type="PROSITE" id="PS00475">
    <property type="entry name" value="RIBOSOMAL_L15"/>
    <property type="match status" value="1"/>
</dbReference>
<dbReference type="NCBIfam" id="TIGR01071">
    <property type="entry name" value="rplO_bact"/>
    <property type="match status" value="1"/>
</dbReference>
<dbReference type="PANTHER" id="PTHR12934">
    <property type="entry name" value="50S RIBOSOMAL PROTEIN L15"/>
    <property type="match status" value="1"/>
</dbReference>
<keyword evidence="3 4" id="KW-0687">Ribonucleoprotein</keyword>
<evidence type="ECO:0000256" key="5">
    <source>
        <dbReference type="RuleBase" id="RU003888"/>
    </source>
</evidence>
<dbReference type="EMBL" id="MFQH01000019">
    <property type="protein sequence ID" value="OGH77991.1"/>
    <property type="molecule type" value="Genomic_DNA"/>
</dbReference>
<evidence type="ECO:0000256" key="6">
    <source>
        <dbReference type="SAM" id="MobiDB-lite"/>
    </source>
</evidence>
<dbReference type="GO" id="GO:0019843">
    <property type="term" value="F:rRNA binding"/>
    <property type="evidence" value="ECO:0007669"/>
    <property type="project" value="UniProtKB-UniRule"/>
</dbReference>
<dbReference type="InterPro" id="IPR036227">
    <property type="entry name" value="Ribosomal_uL15/eL18_sf"/>
</dbReference>
<dbReference type="InterPro" id="IPR005749">
    <property type="entry name" value="Ribosomal_uL15_bac-type"/>
</dbReference>
<keyword evidence="4" id="KW-0694">RNA-binding</keyword>
<reference evidence="8 9" key="1">
    <citation type="journal article" date="2016" name="Nat. Commun.">
        <title>Thousands of microbial genomes shed light on interconnected biogeochemical processes in an aquifer system.</title>
        <authorList>
            <person name="Anantharaman K."/>
            <person name="Brown C.T."/>
            <person name="Hug L.A."/>
            <person name="Sharon I."/>
            <person name="Castelle C.J."/>
            <person name="Probst A.J."/>
            <person name="Thomas B.C."/>
            <person name="Singh A."/>
            <person name="Wilkins M.J."/>
            <person name="Karaoz U."/>
            <person name="Brodie E.L."/>
            <person name="Williams K.H."/>
            <person name="Hubbard S.S."/>
            <person name="Banfield J.F."/>
        </authorList>
    </citation>
    <scope>NUCLEOTIDE SEQUENCE [LARGE SCALE GENOMIC DNA]</scope>
</reference>
<dbReference type="GO" id="GO:0006412">
    <property type="term" value="P:translation"/>
    <property type="evidence" value="ECO:0007669"/>
    <property type="project" value="UniProtKB-UniRule"/>
</dbReference>
<dbReference type="InterPro" id="IPR030878">
    <property type="entry name" value="Ribosomal_uL15"/>
</dbReference>
<feature type="region of interest" description="Disordered" evidence="6">
    <location>
        <begin position="1"/>
        <end position="49"/>
    </location>
</feature>
<dbReference type="SUPFAM" id="SSF52080">
    <property type="entry name" value="Ribosomal proteins L15p and L18e"/>
    <property type="match status" value="1"/>
</dbReference>
<gene>
    <name evidence="4" type="primary">rplO</name>
    <name evidence="8" type="ORF">A2983_02400</name>
</gene>
<dbReference type="Pfam" id="PF00828">
    <property type="entry name" value="Ribosomal_L27A"/>
    <property type="match status" value="1"/>
</dbReference>
<dbReference type="InterPro" id="IPR001196">
    <property type="entry name" value="Ribosomal_uL15_CS"/>
</dbReference>
<evidence type="ECO:0000256" key="2">
    <source>
        <dbReference type="ARBA" id="ARBA00022980"/>
    </source>
</evidence>
<comment type="caution">
    <text evidence="8">The sequence shown here is derived from an EMBL/GenBank/DDBJ whole genome shotgun (WGS) entry which is preliminary data.</text>
</comment>
<feature type="domain" description="Large ribosomal subunit protein uL15/eL18" evidence="7">
    <location>
        <begin position="76"/>
        <end position="144"/>
    </location>
</feature>
<dbReference type="AlphaFoldDB" id="A0A1F6N289"/>
<comment type="similarity">
    <text evidence="1 4 5">Belongs to the universal ribosomal protein uL15 family.</text>
</comment>
<dbReference type="HAMAP" id="MF_01341">
    <property type="entry name" value="Ribosomal_uL15"/>
    <property type="match status" value="1"/>
</dbReference>